<dbReference type="AlphaFoldDB" id="A0A645AYR2"/>
<dbReference type="SUPFAM" id="SSF47413">
    <property type="entry name" value="lambda repressor-like DNA-binding domains"/>
    <property type="match status" value="1"/>
</dbReference>
<dbReference type="GO" id="GO:0003677">
    <property type="term" value="F:DNA binding"/>
    <property type="evidence" value="ECO:0007669"/>
    <property type="project" value="InterPro"/>
</dbReference>
<evidence type="ECO:0000313" key="2">
    <source>
        <dbReference type="EMBL" id="MPM58307.1"/>
    </source>
</evidence>
<feature type="domain" description="HTH cro/C1-type" evidence="1">
    <location>
        <begin position="20"/>
        <end position="51"/>
    </location>
</feature>
<dbReference type="InterPro" id="IPR010982">
    <property type="entry name" value="Lambda_DNA-bd_dom_sf"/>
</dbReference>
<dbReference type="Pfam" id="PF01381">
    <property type="entry name" value="HTH_3"/>
    <property type="match status" value="1"/>
</dbReference>
<dbReference type="InterPro" id="IPR001387">
    <property type="entry name" value="Cro/C1-type_HTH"/>
</dbReference>
<dbReference type="CDD" id="cd00093">
    <property type="entry name" value="HTH_XRE"/>
    <property type="match status" value="1"/>
</dbReference>
<sequence>MKERELFRKEAYVYYMGQLISDARRSEKMTQSELAERVGTNKTYISRIEKGIKVIFPLREHHFGV</sequence>
<proteinExistence type="predicted"/>
<protein>
    <recommendedName>
        <fullName evidence="1">HTH cro/C1-type domain-containing protein</fullName>
    </recommendedName>
</protein>
<accession>A0A645AYR2</accession>
<name>A0A645AYR2_9ZZZZ</name>
<evidence type="ECO:0000259" key="1">
    <source>
        <dbReference type="PROSITE" id="PS50943"/>
    </source>
</evidence>
<dbReference type="Gene3D" id="1.10.260.40">
    <property type="entry name" value="lambda repressor-like DNA-binding domains"/>
    <property type="match status" value="1"/>
</dbReference>
<dbReference type="EMBL" id="VSSQ01016695">
    <property type="protein sequence ID" value="MPM58307.1"/>
    <property type="molecule type" value="Genomic_DNA"/>
</dbReference>
<dbReference type="PROSITE" id="PS50943">
    <property type="entry name" value="HTH_CROC1"/>
    <property type="match status" value="1"/>
</dbReference>
<reference evidence="2" key="1">
    <citation type="submission" date="2019-08" db="EMBL/GenBank/DDBJ databases">
        <authorList>
            <person name="Kucharzyk K."/>
            <person name="Murdoch R.W."/>
            <person name="Higgins S."/>
            <person name="Loffler F."/>
        </authorList>
    </citation>
    <scope>NUCLEOTIDE SEQUENCE</scope>
</reference>
<gene>
    <name evidence="2" type="ORF">SDC9_105138</name>
</gene>
<comment type="caution">
    <text evidence="2">The sequence shown here is derived from an EMBL/GenBank/DDBJ whole genome shotgun (WGS) entry which is preliminary data.</text>
</comment>
<organism evidence="2">
    <name type="scientific">bioreactor metagenome</name>
    <dbReference type="NCBI Taxonomy" id="1076179"/>
    <lineage>
        <taxon>unclassified sequences</taxon>
        <taxon>metagenomes</taxon>
        <taxon>ecological metagenomes</taxon>
    </lineage>
</organism>